<evidence type="ECO:0000313" key="1">
    <source>
        <dbReference type="EMBL" id="OWK13807.1"/>
    </source>
</evidence>
<dbReference type="AlphaFoldDB" id="A0A212D6C5"/>
<organism evidence="1 2">
    <name type="scientific">Cervus elaphus hippelaphus</name>
    <name type="common">European red deer</name>
    <dbReference type="NCBI Taxonomy" id="46360"/>
    <lineage>
        <taxon>Eukaryota</taxon>
        <taxon>Metazoa</taxon>
        <taxon>Chordata</taxon>
        <taxon>Craniata</taxon>
        <taxon>Vertebrata</taxon>
        <taxon>Euteleostomi</taxon>
        <taxon>Mammalia</taxon>
        <taxon>Eutheria</taxon>
        <taxon>Laurasiatheria</taxon>
        <taxon>Artiodactyla</taxon>
        <taxon>Ruminantia</taxon>
        <taxon>Pecora</taxon>
        <taxon>Cervidae</taxon>
        <taxon>Cervinae</taxon>
        <taxon>Cervus</taxon>
    </lineage>
</organism>
<keyword evidence="2" id="KW-1185">Reference proteome</keyword>
<name>A0A212D6C5_CEREH</name>
<protein>
    <submittedName>
        <fullName evidence="1">Uncharacterized protein</fullName>
    </submittedName>
</protein>
<dbReference type="Proteomes" id="UP000242450">
    <property type="component" value="Chromosome 6"/>
</dbReference>
<sequence length="102" mass="11760">MAGSVAGLTAVICTYTIHMARIYRTLQVKEEHTYTEVSHVFKAVCAKEKFEKCLTRNVTIKYVYGHHGIQRDHGFSLNYTHCVPQAVAFTIHELMKQFFHLN</sequence>
<dbReference type="EMBL" id="MKHE01000006">
    <property type="protein sequence ID" value="OWK13807.1"/>
    <property type="molecule type" value="Genomic_DNA"/>
</dbReference>
<comment type="caution">
    <text evidence="1">The sequence shown here is derived from an EMBL/GenBank/DDBJ whole genome shotgun (WGS) entry which is preliminary data.</text>
</comment>
<accession>A0A212D6C5</accession>
<reference evidence="1 2" key="1">
    <citation type="journal article" date="2018" name="Mol. Genet. Genomics">
        <title>The red deer Cervus elaphus genome CerEla1.0: sequencing, annotating, genes, and chromosomes.</title>
        <authorList>
            <person name="Bana N.A."/>
            <person name="Nyiri A."/>
            <person name="Nagy J."/>
            <person name="Frank K."/>
            <person name="Nagy T."/>
            <person name="Steger V."/>
            <person name="Schiller M."/>
            <person name="Lakatos P."/>
            <person name="Sugar L."/>
            <person name="Horn P."/>
            <person name="Barta E."/>
            <person name="Orosz L."/>
        </authorList>
    </citation>
    <scope>NUCLEOTIDE SEQUENCE [LARGE SCALE GENOMIC DNA]</scope>
    <source>
        <strain evidence="1">Hungarian</strain>
    </source>
</reference>
<dbReference type="OrthoDB" id="270584at2759"/>
<gene>
    <name evidence="1" type="ORF">Celaphus_00017366</name>
</gene>
<proteinExistence type="predicted"/>
<evidence type="ECO:0000313" key="2">
    <source>
        <dbReference type="Proteomes" id="UP000242450"/>
    </source>
</evidence>